<name>A0A8K0I2M4_COCNU</name>
<dbReference type="OrthoDB" id="786767at2759"/>
<dbReference type="AlphaFoldDB" id="A0A8K0I2M4"/>
<proteinExistence type="predicted"/>
<feature type="region of interest" description="Disordered" evidence="1">
    <location>
        <begin position="17"/>
        <end position="54"/>
    </location>
</feature>
<gene>
    <name evidence="2" type="ORF">COCNU_03G004630</name>
</gene>
<accession>A0A8K0I2M4</accession>
<evidence type="ECO:0000256" key="1">
    <source>
        <dbReference type="SAM" id="MobiDB-lite"/>
    </source>
</evidence>
<reference evidence="2" key="1">
    <citation type="journal article" date="2017" name="Gigascience">
        <title>The genome draft of coconut (Cocos nucifera).</title>
        <authorList>
            <person name="Xiao Y."/>
            <person name="Xu P."/>
            <person name="Fan H."/>
            <person name="Baudouin L."/>
            <person name="Xia W."/>
            <person name="Bocs S."/>
            <person name="Xu J."/>
            <person name="Li Q."/>
            <person name="Guo A."/>
            <person name="Zhou L."/>
            <person name="Li J."/>
            <person name="Wu Y."/>
            <person name="Ma Z."/>
            <person name="Armero A."/>
            <person name="Issali A.E."/>
            <person name="Liu N."/>
            <person name="Peng M."/>
            <person name="Yang Y."/>
        </authorList>
    </citation>
    <scope>NUCLEOTIDE SEQUENCE</scope>
    <source>
        <tissue evidence="2">Spear leaf of Hainan Tall coconut</tissue>
    </source>
</reference>
<dbReference type="Proteomes" id="UP000797356">
    <property type="component" value="Chromosome 3"/>
</dbReference>
<evidence type="ECO:0000313" key="2">
    <source>
        <dbReference type="EMBL" id="KAG1334344.1"/>
    </source>
</evidence>
<dbReference type="EMBL" id="CM017874">
    <property type="protein sequence ID" value="KAG1334344.1"/>
    <property type="molecule type" value="Genomic_DNA"/>
</dbReference>
<sequence length="289" mass="31970">MGSTSWRCGLCRRLQRGNDGKQLSERMSERRRRPPSSPSSSFPRGLTGVDRRALGESRLRRRRWRMAAIRSSAGLDGGDAERKSREKLMWRWSASSVEIRRPARQISSLTASPQRPQTHRPLYRSRTRAMYAGVHSSVSPQHSQFANSTSICPPPFPSAAAVIATVSPPLRTFADISSDAKKKTNKAPNQNQTLFDSLSLLPDSFGKRTPTRTSGYSVSKSLTIRVKEESLSRLRYRSSQTMKLSLSSPISTAVAAARSFSRPTSPARDISGSKAPLSLYISISLTDSE</sequence>
<comment type="caution">
    <text evidence="2">The sequence shown here is derived from an EMBL/GenBank/DDBJ whole genome shotgun (WGS) entry which is preliminary data.</text>
</comment>
<evidence type="ECO:0000313" key="3">
    <source>
        <dbReference type="Proteomes" id="UP000797356"/>
    </source>
</evidence>
<organism evidence="2 3">
    <name type="scientific">Cocos nucifera</name>
    <name type="common">Coconut palm</name>
    <dbReference type="NCBI Taxonomy" id="13894"/>
    <lineage>
        <taxon>Eukaryota</taxon>
        <taxon>Viridiplantae</taxon>
        <taxon>Streptophyta</taxon>
        <taxon>Embryophyta</taxon>
        <taxon>Tracheophyta</taxon>
        <taxon>Spermatophyta</taxon>
        <taxon>Magnoliopsida</taxon>
        <taxon>Liliopsida</taxon>
        <taxon>Arecaceae</taxon>
        <taxon>Arecoideae</taxon>
        <taxon>Cocoseae</taxon>
        <taxon>Attaleinae</taxon>
        <taxon>Cocos</taxon>
    </lineage>
</organism>
<keyword evidence="3" id="KW-1185">Reference proteome</keyword>
<reference evidence="2" key="2">
    <citation type="submission" date="2019-07" db="EMBL/GenBank/DDBJ databases">
        <authorList>
            <person name="Yang Y."/>
            <person name="Bocs S."/>
            <person name="Baudouin L."/>
        </authorList>
    </citation>
    <scope>NUCLEOTIDE SEQUENCE</scope>
    <source>
        <tissue evidence="2">Spear leaf of Hainan Tall coconut</tissue>
    </source>
</reference>
<protein>
    <submittedName>
        <fullName evidence="2">Uncharacterized protein</fullName>
    </submittedName>
</protein>
<feature type="compositionally biased region" description="Basic and acidic residues" evidence="1">
    <location>
        <begin position="17"/>
        <end position="28"/>
    </location>
</feature>